<dbReference type="InterPro" id="IPR021133">
    <property type="entry name" value="HEAT_type_2"/>
</dbReference>
<dbReference type="PROSITE" id="PS50077">
    <property type="entry name" value="HEAT_REPEAT"/>
    <property type="match status" value="4"/>
</dbReference>
<feature type="repeat" description="HEAT" evidence="2">
    <location>
        <begin position="570"/>
        <end position="607"/>
    </location>
</feature>
<dbReference type="EMBL" id="KN824345">
    <property type="protein sequence ID" value="KIM22929.1"/>
    <property type="molecule type" value="Genomic_DNA"/>
</dbReference>
<dbReference type="InterPro" id="IPR011989">
    <property type="entry name" value="ARM-like"/>
</dbReference>
<keyword evidence="7" id="KW-1185">Reference proteome</keyword>
<dbReference type="OrthoDB" id="3136213at2759"/>
<dbReference type="InterPro" id="IPR034085">
    <property type="entry name" value="TOG"/>
</dbReference>
<evidence type="ECO:0000313" key="7">
    <source>
        <dbReference type="Proteomes" id="UP000054097"/>
    </source>
</evidence>
<evidence type="ECO:0000259" key="5">
    <source>
        <dbReference type="SMART" id="SM01349"/>
    </source>
</evidence>
<feature type="coiled-coil region" evidence="4">
    <location>
        <begin position="211"/>
        <end position="246"/>
    </location>
</feature>
<feature type="repeat" description="ARM" evidence="3">
    <location>
        <begin position="220"/>
        <end position="247"/>
    </location>
</feature>
<protein>
    <recommendedName>
        <fullName evidence="5">TOG domain-containing protein</fullName>
    </recommendedName>
</protein>
<feature type="repeat" description="HEAT" evidence="2">
    <location>
        <begin position="260"/>
        <end position="297"/>
    </location>
</feature>
<reference evidence="7" key="2">
    <citation type="submission" date="2015-01" db="EMBL/GenBank/DDBJ databases">
        <title>Evolutionary Origins and Diversification of the Mycorrhizal Mutualists.</title>
        <authorList>
            <consortium name="DOE Joint Genome Institute"/>
            <consortium name="Mycorrhizal Genomics Consortium"/>
            <person name="Kohler A."/>
            <person name="Kuo A."/>
            <person name="Nagy L.G."/>
            <person name="Floudas D."/>
            <person name="Copeland A."/>
            <person name="Barry K.W."/>
            <person name="Cichocki N."/>
            <person name="Veneault-Fourrey C."/>
            <person name="LaButti K."/>
            <person name="Lindquist E.A."/>
            <person name="Lipzen A."/>
            <person name="Lundell T."/>
            <person name="Morin E."/>
            <person name="Murat C."/>
            <person name="Riley R."/>
            <person name="Ohm R."/>
            <person name="Sun H."/>
            <person name="Tunlid A."/>
            <person name="Henrissat B."/>
            <person name="Grigoriev I.V."/>
            <person name="Hibbett D.S."/>
            <person name="Martin F."/>
        </authorList>
    </citation>
    <scope>NUCLEOTIDE SEQUENCE [LARGE SCALE GENOMIC DNA]</scope>
    <source>
        <strain evidence="7">MAFF 305830</strain>
    </source>
</reference>
<dbReference type="HOGENOM" id="CLU_460904_0_0_1"/>
<name>A0A0C3ASA4_SERVB</name>
<evidence type="ECO:0000256" key="3">
    <source>
        <dbReference type="PROSITE-ProRule" id="PRU00259"/>
    </source>
</evidence>
<feature type="repeat" description="HEAT" evidence="2">
    <location>
        <begin position="221"/>
        <end position="258"/>
    </location>
</feature>
<evidence type="ECO:0000313" key="6">
    <source>
        <dbReference type="EMBL" id="KIM22929.1"/>
    </source>
</evidence>
<dbReference type="PANTHER" id="PTHR46241">
    <property type="entry name" value="ARMADILLO REPEAT-CONTAINING PROTEIN 4 ARMC4"/>
    <property type="match status" value="1"/>
</dbReference>
<keyword evidence="4" id="KW-0175">Coiled coil</keyword>
<dbReference type="SUPFAM" id="SSF48371">
    <property type="entry name" value="ARM repeat"/>
    <property type="match status" value="1"/>
</dbReference>
<dbReference type="SMART" id="SM00185">
    <property type="entry name" value="ARM"/>
    <property type="match status" value="8"/>
</dbReference>
<sequence length="616" mass="67037">MVTRMCEQRERQQSLASVNMVSGMRTGTGQHLSNIAAELRETIRPAIPQLVECLQYSSILPPLDAIKSLSALAHDDEHRLVAFDCILGRSLLQLSIVKNPALRYSPKDSLPYMNVLARSSRTLLPPKISQVLQALLDRNSNTVYCGMQCLSSLMRFSTRTMSNELTSDMIAMDGLRTSIRAAIQQLVKLLKDGNWEVQRAAAAAVSELGKYAELRDAIRTAISQLVELLKDENREVRRAAAAAVSELGKYAELREAVRAAIPRLVDLLKDGDANVRAAGAAAISEFSKHAELRDAIRPAIPQLVELLKDRDSDVRAAGAAAISELSKDSELRDTIRVAIPQLVELLKHGDSDVQAAGAAAISSLSKDAELRDAIRPAIPQLVESLKHRDSDVRAAGAAAISSLSKDAEHRDAIRPAIPQLVECLQYSSGCAQIDAVKTLSALAHDDEHRLVAFNSILGRSLSQLSVVRDQASRYSPKDSLPYMNMLAQSSRTLISPKVSQVLQALLDRNSNTVYCGMQCLSSLMRFSTRTMSNELTPDMIAMGNPGLTSDIANIPILAHHNGLRTSIGTGMPRLVELLKDGNRQVRRSAAAAVSELGKYAELRDAIRPAIPQLVDC</sequence>
<feature type="repeat" description="ARM" evidence="3">
    <location>
        <begin position="181"/>
        <end position="208"/>
    </location>
</feature>
<keyword evidence="1" id="KW-0677">Repeat</keyword>
<reference evidence="6 7" key="1">
    <citation type="submission" date="2014-04" db="EMBL/GenBank/DDBJ databases">
        <authorList>
            <consortium name="DOE Joint Genome Institute"/>
            <person name="Kuo A."/>
            <person name="Zuccaro A."/>
            <person name="Kohler A."/>
            <person name="Nagy L.G."/>
            <person name="Floudas D."/>
            <person name="Copeland A."/>
            <person name="Barry K.W."/>
            <person name="Cichocki N."/>
            <person name="Veneault-Fourrey C."/>
            <person name="LaButti K."/>
            <person name="Lindquist E.A."/>
            <person name="Lipzen A."/>
            <person name="Lundell T."/>
            <person name="Morin E."/>
            <person name="Murat C."/>
            <person name="Sun H."/>
            <person name="Tunlid A."/>
            <person name="Henrissat B."/>
            <person name="Grigoriev I.V."/>
            <person name="Hibbett D.S."/>
            <person name="Martin F."/>
            <person name="Nordberg H.P."/>
            <person name="Cantor M.N."/>
            <person name="Hua S.X."/>
        </authorList>
    </citation>
    <scope>NUCLEOTIDE SEQUENCE [LARGE SCALE GENOMIC DNA]</scope>
    <source>
        <strain evidence="6 7">MAFF 305830</strain>
    </source>
</reference>
<feature type="domain" description="TOG" evidence="5">
    <location>
        <begin position="210"/>
        <end position="433"/>
    </location>
</feature>
<accession>A0A0C3ASA4</accession>
<dbReference type="STRING" id="933852.A0A0C3ASA4"/>
<dbReference type="Pfam" id="PF13646">
    <property type="entry name" value="HEAT_2"/>
    <property type="match status" value="2"/>
</dbReference>
<dbReference type="Gene3D" id="1.25.10.10">
    <property type="entry name" value="Leucine-rich Repeat Variant"/>
    <property type="match status" value="3"/>
</dbReference>
<dbReference type="PROSITE" id="PS50176">
    <property type="entry name" value="ARM_REPEAT"/>
    <property type="match status" value="3"/>
</dbReference>
<feature type="repeat" description="HEAT" evidence="2">
    <location>
        <begin position="299"/>
        <end position="336"/>
    </location>
</feature>
<gene>
    <name evidence="6" type="ORF">M408DRAFT_268748</name>
</gene>
<organism evidence="6 7">
    <name type="scientific">Serendipita vermifera MAFF 305830</name>
    <dbReference type="NCBI Taxonomy" id="933852"/>
    <lineage>
        <taxon>Eukaryota</taxon>
        <taxon>Fungi</taxon>
        <taxon>Dikarya</taxon>
        <taxon>Basidiomycota</taxon>
        <taxon>Agaricomycotina</taxon>
        <taxon>Agaricomycetes</taxon>
        <taxon>Sebacinales</taxon>
        <taxon>Serendipitaceae</taxon>
        <taxon>Serendipita</taxon>
    </lineage>
</organism>
<evidence type="ECO:0000256" key="2">
    <source>
        <dbReference type="PROSITE-ProRule" id="PRU00103"/>
    </source>
</evidence>
<dbReference type="AlphaFoldDB" id="A0A0C3ASA4"/>
<dbReference type="InterPro" id="IPR000225">
    <property type="entry name" value="Armadillo"/>
</dbReference>
<proteinExistence type="predicted"/>
<dbReference type="InterPro" id="IPR016024">
    <property type="entry name" value="ARM-type_fold"/>
</dbReference>
<dbReference type="Proteomes" id="UP000054097">
    <property type="component" value="Unassembled WGS sequence"/>
</dbReference>
<dbReference type="SMART" id="SM01349">
    <property type="entry name" value="TOG"/>
    <property type="match status" value="1"/>
</dbReference>
<evidence type="ECO:0000256" key="1">
    <source>
        <dbReference type="ARBA" id="ARBA00022737"/>
    </source>
</evidence>
<feature type="repeat" description="ARM" evidence="3">
    <location>
        <begin position="298"/>
        <end position="335"/>
    </location>
</feature>
<dbReference type="PANTHER" id="PTHR46241:SF1">
    <property type="entry name" value="OUTER DYNEIN ARM-DOCKING COMPLEX SUBUNIT 2"/>
    <property type="match status" value="1"/>
</dbReference>
<evidence type="ECO:0000256" key="4">
    <source>
        <dbReference type="SAM" id="Coils"/>
    </source>
</evidence>